<protein>
    <recommendedName>
        <fullName evidence="4">Carboxypeptidase-like regulatory domain-containing protein</fullName>
    </recommendedName>
</protein>
<dbReference type="EMBL" id="NGJN01000003">
    <property type="protein sequence ID" value="OZV69310.1"/>
    <property type="molecule type" value="Genomic_DNA"/>
</dbReference>
<evidence type="ECO:0000313" key="2">
    <source>
        <dbReference type="EMBL" id="OZV69310.1"/>
    </source>
</evidence>
<feature type="signal peptide" evidence="1">
    <location>
        <begin position="1"/>
        <end position="20"/>
    </location>
</feature>
<dbReference type="InterPro" id="IPR008969">
    <property type="entry name" value="CarboxyPept-like_regulatory"/>
</dbReference>
<dbReference type="RefSeq" id="WP_094968084.1">
    <property type="nucleotide sequence ID" value="NZ_NGJN01000003.1"/>
</dbReference>
<gene>
    <name evidence="2" type="ORF">CA834_07595</name>
</gene>
<dbReference type="SUPFAM" id="SSF49464">
    <property type="entry name" value="Carboxypeptidase regulatory domain-like"/>
    <property type="match status" value="1"/>
</dbReference>
<comment type="caution">
    <text evidence="2">The sequence shown here is derived from an EMBL/GenBank/DDBJ whole genome shotgun (WGS) entry which is preliminary data.</text>
</comment>
<dbReference type="OrthoDB" id="1433475at2"/>
<keyword evidence="3" id="KW-1185">Reference proteome</keyword>
<sequence>MRTNLITLFLFCLTIFTVNSQTTFSSKVLDAKTNQPIPYANIQFNSNTGVISNDNGEYSITITRSITSSDSLVISCLGYEKTSLPLLNFTNEITYLKPQVVDLDEVLLTNKNYSIEEILEKIKVGFETNYDEDYAKRKLFFRESNYSTIDKSEVIINKSTIPEINQGLIDSLLNDVPKNNGNHTELLGELYGKFAPQSQQKMNILKACQLQDEASEVNLENYEKRFNDIFKKYVKRDSYFKIKSGWFSTKEEIDSSLYGDEQPNKKEQEMTEELMAEKRKKDSLRKAGFLNYRKQMIHRLENDHFVSEEDELNFIHKSKRYDFEIKDYAFMDDMFVYVITFEPKRSEDFKGTMYVNAEDFAIVRVDYENVNPLRNFRLLGISMQQYLKQGTIIFHKNGNDRYSIKYMDERFGQRVGIKRPIKVIEKNKNVRGRRQQNMVKGDIDFIVSTIEKTELIVFETKALTEVDFNDFKEKPNVLPEYLKQYDPEFWKGYNIIEPNQAIKEFKALEID</sequence>
<accession>A0A265UVJ4</accession>
<dbReference type="AlphaFoldDB" id="A0A265UVJ4"/>
<organism evidence="2 3">
    <name type="scientific">Winogradskyella aurantia</name>
    <dbReference type="NCBI Taxonomy" id="1915063"/>
    <lineage>
        <taxon>Bacteria</taxon>
        <taxon>Pseudomonadati</taxon>
        <taxon>Bacteroidota</taxon>
        <taxon>Flavobacteriia</taxon>
        <taxon>Flavobacteriales</taxon>
        <taxon>Flavobacteriaceae</taxon>
        <taxon>Winogradskyella</taxon>
    </lineage>
</organism>
<dbReference type="Proteomes" id="UP000216840">
    <property type="component" value="Unassembled WGS sequence"/>
</dbReference>
<feature type="chain" id="PRO_5012289171" description="Carboxypeptidase-like regulatory domain-containing protein" evidence="1">
    <location>
        <begin position="21"/>
        <end position="511"/>
    </location>
</feature>
<evidence type="ECO:0000313" key="3">
    <source>
        <dbReference type="Proteomes" id="UP000216840"/>
    </source>
</evidence>
<evidence type="ECO:0000256" key="1">
    <source>
        <dbReference type="SAM" id="SignalP"/>
    </source>
</evidence>
<keyword evidence="1" id="KW-0732">Signal</keyword>
<name>A0A265UVJ4_9FLAO</name>
<evidence type="ECO:0008006" key="4">
    <source>
        <dbReference type="Google" id="ProtNLM"/>
    </source>
</evidence>
<dbReference type="Pfam" id="PF13715">
    <property type="entry name" value="CarbopepD_reg_2"/>
    <property type="match status" value="1"/>
</dbReference>
<proteinExistence type="predicted"/>
<reference evidence="2 3" key="1">
    <citation type="submission" date="2017-05" db="EMBL/GenBank/DDBJ databases">
        <title>The draft genome sequence of Idiomarina salinarum WNB302.</title>
        <authorList>
            <person name="Sun Y."/>
            <person name="Chen B."/>
            <person name="Du Z."/>
        </authorList>
    </citation>
    <scope>NUCLEOTIDE SEQUENCE [LARGE SCALE GENOMIC DNA]</scope>
    <source>
        <strain evidence="2 3">WNB302</strain>
    </source>
</reference>